<evidence type="ECO:0008006" key="10">
    <source>
        <dbReference type="Google" id="ProtNLM"/>
    </source>
</evidence>
<feature type="transmembrane region" description="Helical" evidence="7">
    <location>
        <begin position="215"/>
        <end position="237"/>
    </location>
</feature>
<evidence type="ECO:0000256" key="7">
    <source>
        <dbReference type="SAM" id="Phobius"/>
    </source>
</evidence>
<dbReference type="KEGG" id="agy:ATC03_03865"/>
<protein>
    <recommendedName>
        <fullName evidence="10">Permease</fullName>
    </recommendedName>
</protein>
<dbReference type="OrthoDB" id="9799225at2"/>
<feature type="transmembrane region" description="Helical" evidence="7">
    <location>
        <begin position="81"/>
        <end position="105"/>
    </location>
</feature>
<evidence type="ECO:0000256" key="6">
    <source>
        <dbReference type="SAM" id="MobiDB-lite"/>
    </source>
</evidence>
<organism evidence="8 9">
    <name type="scientific">Agromyces aureus</name>
    <dbReference type="NCBI Taxonomy" id="453304"/>
    <lineage>
        <taxon>Bacteria</taxon>
        <taxon>Bacillati</taxon>
        <taxon>Actinomycetota</taxon>
        <taxon>Actinomycetes</taxon>
        <taxon>Micrococcales</taxon>
        <taxon>Microbacteriaceae</taxon>
        <taxon>Agromyces</taxon>
    </lineage>
</organism>
<reference evidence="8 9" key="1">
    <citation type="journal article" date="2016" name="Int. J. Syst. Evol. Microbiol.">
        <title>Agromyces aureus sp. nov., isolated from the rhizosphere of Salix caprea L. grown in a heavy-metal-contaminated soil.</title>
        <authorList>
            <person name="Corretto E."/>
            <person name="Antonielli L."/>
            <person name="Sessitsch A."/>
            <person name="Compant S."/>
            <person name="Gorfer M."/>
            <person name="Kuffner M."/>
            <person name="Brader G."/>
        </authorList>
    </citation>
    <scope>NUCLEOTIDE SEQUENCE [LARGE SCALE GENOMIC DNA]</scope>
    <source>
        <strain evidence="8 9">AR33</strain>
    </source>
</reference>
<dbReference type="PANTHER" id="PTHR21716">
    <property type="entry name" value="TRANSMEMBRANE PROTEIN"/>
    <property type="match status" value="1"/>
</dbReference>
<evidence type="ECO:0000256" key="4">
    <source>
        <dbReference type="ARBA" id="ARBA00022989"/>
    </source>
</evidence>
<keyword evidence="5 7" id="KW-0472">Membrane</keyword>
<feature type="transmembrane region" description="Helical" evidence="7">
    <location>
        <begin position="318"/>
        <end position="344"/>
    </location>
</feature>
<dbReference type="Proteomes" id="UP000078437">
    <property type="component" value="Chromosome"/>
</dbReference>
<accession>A0A191WCT1</accession>
<dbReference type="Pfam" id="PF01594">
    <property type="entry name" value="AI-2E_transport"/>
    <property type="match status" value="1"/>
</dbReference>
<comment type="subcellular location">
    <subcellularLocation>
        <location evidence="1">Membrane</location>
        <topology evidence="1">Multi-pass membrane protein</topology>
    </subcellularLocation>
</comment>
<evidence type="ECO:0000256" key="3">
    <source>
        <dbReference type="ARBA" id="ARBA00022692"/>
    </source>
</evidence>
<feature type="transmembrane region" description="Helical" evidence="7">
    <location>
        <begin position="243"/>
        <end position="265"/>
    </location>
</feature>
<feature type="transmembrane region" description="Helical" evidence="7">
    <location>
        <begin position="155"/>
        <end position="182"/>
    </location>
</feature>
<comment type="similarity">
    <text evidence="2">Belongs to the autoinducer-2 exporter (AI-2E) (TC 2.A.86) family.</text>
</comment>
<evidence type="ECO:0000313" key="9">
    <source>
        <dbReference type="Proteomes" id="UP000078437"/>
    </source>
</evidence>
<dbReference type="STRING" id="453304.ATC03_03865"/>
<dbReference type="AlphaFoldDB" id="A0A191WCT1"/>
<dbReference type="GO" id="GO:0055085">
    <property type="term" value="P:transmembrane transport"/>
    <property type="evidence" value="ECO:0007669"/>
    <property type="project" value="TreeGrafter"/>
</dbReference>
<feature type="transmembrane region" description="Helical" evidence="7">
    <location>
        <begin position="277"/>
        <end position="298"/>
    </location>
</feature>
<sequence length="415" mass="42760">MWWNRKNPKPAPEAAPTADEVPSTVNRNALLLAGLGGGVLAVFGLAAISSIVAPVFLALVLTICASPVRTALERRRVPTGIATGVAIVTVLALIVVFGYAVAVAFSQFASLLPQFAPQIQAAVASVGEALSKIGIGSDQISAAIGSFDAGSIVSVVWGLIGGLAGATTTFVIIFTMVLLMAMDSALLPGVLRRIEPHRALFVHSIRDYAKNVRRYMVVTTALGVAQGLINWFVLVLLGVPGAFIWGLLSFICSFIPNVGYFIAIIPPIVFGALTGGWPTVIAVIVLYGVVNAGVQSIIQPRVVGNAVALSQSITFFSVLFWAIVLGPTGAILAIPLTLLVRMLLVDTNPRMPWIKPLLGDNTASKLEKAEAKAAAAAGKAAGSGPGATAADTSGVPESVEAAGADSPDDPAPASR</sequence>
<dbReference type="EMBL" id="CP013979">
    <property type="protein sequence ID" value="ANJ25998.1"/>
    <property type="molecule type" value="Genomic_DNA"/>
</dbReference>
<gene>
    <name evidence="8" type="ORF">ATC03_03865</name>
</gene>
<dbReference type="RefSeq" id="WP_067873319.1">
    <property type="nucleotide sequence ID" value="NZ_CP013979.1"/>
</dbReference>
<evidence type="ECO:0000256" key="1">
    <source>
        <dbReference type="ARBA" id="ARBA00004141"/>
    </source>
</evidence>
<evidence type="ECO:0000256" key="5">
    <source>
        <dbReference type="ARBA" id="ARBA00023136"/>
    </source>
</evidence>
<dbReference type="PANTHER" id="PTHR21716:SF64">
    <property type="entry name" value="AI-2 TRANSPORT PROTEIN TQSA"/>
    <property type="match status" value="1"/>
</dbReference>
<keyword evidence="3 7" id="KW-0812">Transmembrane</keyword>
<evidence type="ECO:0000313" key="8">
    <source>
        <dbReference type="EMBL" id="ANJ25998.1"/>
    </source>
</evidence>
<keyword evidence="9" id="KW-1185">Reference proteome</keyword>
<feature type="region of interest" description="Disordered" evidence="6">
    <location>
        <begin position="1"/>
        <end position="20"/>
    </location>
</feature>
<proteinExistence type="inferred from homology"/>
<name>A0A191WCT1_9MICO</name>
<dbReference type="GO" id="GO:0016020">
    <property type="term" value="C:membrane"/>
    <property type="evidence" value="ECO:0007669"/>
    <property type="project" value="UniProtKB-SubCell"/>
</dbReference>
<feature type="compositionally biased region" description="Low complexity" evidence="6">
    <location>
        <begin position="401"/>
        <end position="415"/>
    </location>
</feature>
<feature type="transmembrane region" description="Helical" evidence="7">
    <location>
        <begin position="29"/>
        <end position="60"/>
    </location>
</feature>
<dbReference type="InterPro" id="IPR002549">
    <property type="entry name" value="AI-2E-like"/>
</dbReference>
<feature type="compositionally biased region" description="Low complexity" evidence="6">
    <location>
        <begin position="377"/>
        <end position="390"/>
    </location>
</feature>
<reference evidence="9" key="2">
    <citation type="submission" date="2016-01" db="EMBL/GenBank/DDBJ databases">
        <title>Complete genome sequence of Agromyces aureus AR33T and comparison with related organisms.</title>
        <authorList>
            <person name="Corretto E."/>
            <person name="Antonielli L."/>
            <person name="Sessitsch A."/>
            <person name="Brader G."/>
        </authorList>
    </citation>
    <scope>NUCLEOTIDE SEQUENCE [LARGE SCALE GENOMIC DNA]</scope>
    <source>
        <strain evidence="9">AR33</strain>
    </source>
</reference>
<keyword evidence="4 7" id="KW-1133">Transmembrane helix</keyword>
<evidence type="ECO:0000256" key="2">
    <source>
        <dbReference type="ARBA" id="ARBA00009773"/>
    </source>
</evidence>
<feature type="region of interest" description="Disordered" evidence="6">
    <location>
        <begin position="377"/>
        <end position="415"/>
    </location>
</feature>